<dbReference type="Gene3D" id="3.40.50.150">
    <property type="entry name" value="Vaccinia Virus protein VP39"/>
    <property type="match status" value="1"/>
</dbReference>
<dbReference type="SUPFAM" id="SSF53335">
    <property type="entry name" value="S-adenosyl-L-methionine-dependent methyltransferases"/>
    <property type="match status" value="1"/>
</dbReference>
<keyword evidence="3" id="KW-1185">Reference proteome</keyword>
<keyword evidence="1" id="KW-0949">S-adenosyl-L-methionine</keyword>
<name>A0ABW8K4Z7_9GAMM</name>
<dbReference type="GO" id="GO:0032259">
    <property type="term" value="P:methylation"/>
    <property type="evidence" value="ECO:0007669"/>
    <property type="project" value="UniProtKB-KW"/>
</dbReference>
<keyword evidence="2" id="KW-0808">Transferase</keyword>
<comment type="caution">
    <text evidence="2">The sequence shown here is derived from an EMBL/GenBank/DDBJ whole genome shotgun (WGS) entry which is preliminary data.</text>
</comment>
<dbReference type="PROSITE" id="PS01131">
    <property type="entry name" value="RRNA_A_DIMETH"/>
    <property type="match status" value="1"/>
</dbReference>
<gene>
    <name evidence="2" type="ORF">ISS97_11765</name>
</gene>
<evidence type="ECO:0000313" key="3">
    <source>
        <dbReference type="Proteomes" id="UP001620408"/>
    </source>
</evidence>
<accession>A0ABW8K4Z7</accession>
<dbReference type="EMBL" id="JADIKD010000010">
    <property type="protein sequence ID" value="MFK2917941.1"/>
    <property type="molecule type" value="Genomic_DNA"/>
</dbReference>
<keyword evidence="2" id="KW-0489">Methyltransferase</keyword>
<evidence type="ECO:0000313" key="2">
    <source>
        <dbReference type="EMBL" id="MFK2917941.1"/>
    </source>
</evidence>
<dbReference type="InterPro" id="IPR029063">
    <property type="entry name" value="SAM-dependent_MTases_sf"/>
</dbReference>
<proteinExistence type="predicted"/>
<dbReference type="GO" id="GO:0008168">
    <property type="term" value="F:methyltransferase activity"/>
    <property type="evidence" value="ECO:0007669"/>
    <property type="project" value="UniProtKB-KW"/>
</dbReference>
<organism evidence="2 3">
    <name type="scientific">Dyella koreensis</name>
    <dbReference type="NCBI Taxonomy" id="311235"/>
    <lineage>
        <taxon>Bacteria</taxon>
        <taxon>Pseudomonadati</taxon>
        <taxon>Pseudomonadota</taxon>
        <taxon>Gammaproteobacteria</taxon>
        <taxon>Lysobacterales</taxon>
        <taxon>Rhodanobacteraceae</taxon>
        <taxon>Dyella</taxon>
    </lineage>
</organism>
<evidence type="ECO:0000256" key="1">
    <source>
        <dbReference type="ARBA" id="ARBA00022691"/>
    </source>
</evidence>
<dbReference type="InterPro" id="IPR020596">
    <property type="entry name" value="rRNA_Ade_Mease_Trfase_CS"/>
</dbReference>
<dbReference type="Proteomes" id="UP001620408">
    <property type="component" value="Unassembled WGS sequence"/>
</dbReference>
<sequence length="197" mass="21592">MTFTDTLLFLRAWLRGPSKIGAVAPSGAALARLITRDMGPRSGPVIELGPGTGVFTQALLDRGVPAHRLALVESDKTFASTLMQRFPDTRVLNMDADYLGITEPLFGIERAGVVISGLPLLSMPREKVLTIVDGLFSRQLRKDGTFHQFTYGPRCPLPPHELRELGLEATRVGSALLNLPPASVYRFRRRRSVSLAI</sequence>
<protein>
    <submittedName>
        <fullName evidence="2">Phospholipid methyltransferase</fullName>
    </submittedName>
</protein>
<reference evidence="2 3" key="1">
    <citation type="submission" date="2020-10" db="EMBL/GenBank/DDBJ databases">
        <title>Phylogeny of dyella-like bacteria.</title>
        <authorList>
            <person name="Fu J."/>
        </authorList>
    </citation>
    <scope>NUCLEOTIDE SEQUENCE [LARGE SCALE GENOMIC DNA]</scope>
    <source>
        <strain evidence="2 3">BB4</strain>
    </source>
</reference>
<dbReference type="RefSeq" id="WP_379986482.1">
    <property type="nucleotide sequence ID" value="NZ_JADIKD010000010.1"/>
</dbReference>